<evidence type="ECO:0000313" key="4">
    <source>
        <dbReference type="Proteomes" id="UP001341281"/>
    </source>
</evidence>
<name>A0AAQ3UZI5_PASNO</name>
<protein>
    <recommendedName>
        <fullName evidence="5">UV radiation resistance-associated gene protein</fullName>
    </recommendedName>
</protein>
<evidence type="ECO:0000256" key="1">
    <source>
        <dbReference type="SAM" id="Coils"/>
    </source>
</evidence>
<dbReference type="GO" id="GO:0000149">
    <property type="term" value="F:SNARE binding"/>
    <property type="evidence" value="ECO:0007669"/>
    <property type="project" value="TreeGrafter"/>
</dbReference>
<keyword evidence="1" id="KW-0175">Coiled coil</keyword>
<dbReference type="PANTHER" id="PTHR15157">
    <property type="entry name" value="UV RADIATION RESISTANCE-ASSOCIATED GENE PROTEIN"/>
    <property type="match status" value="1"/>
</dbReference>
<dbReference type="GO" id="GO:0005768">
    <property type="term" value="C:endosome"/>
    <property type="evidence" value="ECO:0007669"/>
    <property type="project" value="TreeGrafter"/>
</dbReference>
<dbReference type="PANTHER" id="PTHR15157:SF22">
    <property type="entry name" value="UV RADIATION RESISTANCE-ASSOCIATED GENE PROTEIN"/>
    <property type="match status" value="1"/>
</dbReference>
<feature type="compositionally biased region" description="Polar residues" evidence="2">
    <location>
        <begin position="189"/>
        <end position="216"/>
    </location>
</feature>
<evidence type="ECO:0000256" key="2">
    <source>
        <dbReference type="SAM" id="MobiDB-lite"/>
    </source>
</evidence>
<dbReference type="AlphaFoldDB" id="A0AAQ3UZI5"/>
<keyword evidence="4" id="KW-1185">Reference proteome</keyword>
<dbReference type="GO" id="GO:0035493">
    <property type="term" value="P:SNARE complex assembly"/>
    <property type="evidence" value="ECO:0007669"/>
    <property type="project" value="TreeGrafter"/>
</dbReference>
<organism evidence="3 4">
    <name type="scientific">Paspalum notatum var. saurae</name>
    <dbReference type="NCBI Taxonomy" id="547442"/>
    <lineage>
        <taxon>Eukaryota</taxon>
        <taxon>Viridiplantae</taxon>
        <taxon>Streptophyta</taxon>
        <taxon>Embryophyta</taxon>
        <taxon>Tracheophyta</taxon>
        <taxon>Spermatophyta</taxon>
        <taxon>Magnoliopsida</taxon>
        <taxon>Liliopsida</taxon>
        <taxon>Poales</taxon>
        <taxon>Poaceae</taxon>
        <taxon>PACMAD clade</taxon>
        <taxon>Panicoideae</taxon>
        <taxon>Andropogonodae</taxon>
        <taxon>Paspaleae</taxon>
        <taxon>Paspalinae</taxon>
        <taxon>Paspalum</taxon>
    </lineage>
</organism>
<feature type="coiled-coil region" evidence="1">
    <location>
        <begin position="49"/>
        <end position="86"/>
    </location>
</feature>
<sequence length="375" mass="41470">MSPAVRVGNPCPPVRGAGVAAAPAAGEEEEAAAAAAIAWRELRGRAAALAAAAEERAALARRIEAALEARREALRQAEALDELRRRVGLHRARAEEAVVGRRRAAGGVQRGKERVQEQIERVLPLSRALTAAHRRVQEAKETLSGDKARLDDLQRLLRTRQQCMVAQVAALYPVRVFHDLPRHAENPHSDTNGESGTLSEETRTVSGTNETHSPSVMISPQVHALTVFGWQFMKPKRKQKNYSDKDLQRSSAVLGYAAHAVLLIASYLDVPLRYPLRFGGSRSYVSDRLPWAETASSASAEHLSRNNTESALIDYPLFLECPEDDNTAASYAIYLLHKDTEQLLNYIGVESCGRHVFGNLRELLRIIQSDEYVYR</sequence>
<proteinExistence type="predicted"/>
<evidence type="ECO:0008006" key="5">
    <source>
        <dbReference type="Google" id="ProtNLM"/>
    </source>
</evidence>
<dbReference type="Proteomes" id="UP001341281">
    <property type="component" value="Chromosome 10"/>
</dbReference>
<accession>A0AAQ3UZI5</accession>
<dbReference type="GO" id="GO:0000323">
    <property type="term" value="C:lytic vacuole"/>
    <property type="evidence" value="ECO:0007669"/>
    <property type="project" value="TreeGrafter"/>
</dbReference>
<dbReference type="EMBL" id="CP144754">
    <property type="protein sequence ID" value="WVZ99017.1"/>
    <property type="molecule type" value="Genomic_DNA"/>
</dbReference>
<reference evidence="3 4" key="1">
    <citation type="submission" date="2024-02" db="EMBL/GenBank/DDBJ databases">
        <title>High-quality chromosome-scale genome assembly of Pensacola bahiagrass (Paspalum notatum Flugge var. saurae).</title>
        <authorList>
            <person name="Vega J.M."/>
            <person name="Podio M."/>
            <person name="Orjuela J."/>
            <person name="Siena L.A."/>
            <person name="Pessino S.C."/>
            <person name="Combes M.C."/>
            <person name="Mariac C."/>
            <person name="Albertini E."/>
            <person name="Pupilli F."/>
            <person name="Ortiz J.P.A."/>
            <person name="Leblanc O."/>
        </authorList>
    </citation>
    <scope>NUCLEOTIDE SEQUENCE [LARGE SCALE GENOMIC DNA]</scope>
    <source>
        <strain evidence="3">R1</strain>
        <tissue evidence="3">Leaf</tissue>
    </source>
</reference>
<gene>
    <name evidence="3" type="ORF">U9M48_044378</name>
</gene>
<evidence type="ECO:0000313" key="3">
    <source>
        <dbReference type="EMBL" id="WVZ99017.1"/>
    </source>
</evidence>
<feature type="region of interest" description="Disordered" evidence="2">
    <location>
        <begin position="182"/>
        <end position="216"/>
    </location>
</feature>